<name>A0A8H5HLJ6_9AGAR</name>
<reference evidence="1 2" key="1">
    <citation type="journal article" date="2020" name="ISME J.">
        <title>Uncovering the hidden diversity of litter-decomposition mechanisms in mushroom-forming fungi.</title>
        <authorList>
            <person name="Floudas D."/>
            <person name="Bentzer J."/>
            <person name="Ahren D."/>
            <person name="Johansson T."/>
            <person name="Persson P."/>
            <person name="Tunlid A."/>
        </authorList>
    </citation>
    <scope>NUCLEOTIDE SEQUENCE [LARGE SCALE GENOMIC DNA]</scope>
    <source>
        <strain evidence="1 2">CBS 406.79</strain>
    </source>
</reference>
<dbReference type="EMBL" id="JAACJN010000038">
    <property type="protein sequence ID" value="KAF5385711.1"/>
    <property type="molecule type" value="Genomic_DNA"/>
</dbReference>
<dbReference type="Proteomes" id="UP000518752">
    <property type="component" value="Unassembled WGS sequence"/>
</dbReference>
<dbReference type="AlphaFoldDB" id="A0A8H5HLJ6"/>
<comment type="caution">
    <text evidence="1">The sequence shown here is derived from an EMBL/GenBank/DDBJ whole genome shotgun (WGS) entry which is preliminary data.</text>
</comment>
<keyword evidence="2" id="KW-1185">Reference proteome</keyword>
<gene>
    <name evidence="1" type="ORF">D9757_005509</name>
</gene>
<accession>A0A8H5HLJ6</accession>
<protein>
    <submittedName>
        <fullName evidence="1">Uncharacterized protein</fullName>
    </submittedName>
</protein>
<evidence type="ECO:0000313" key="2">
    <source>
        <dbReference type="Proteomes" id="UP000518752"/>
    </source>
</evidence>
<organism evidence="1 2">
    <name type="scientific">Collybiopsis confluens</name>
    <dbReference type="NCBI Taxonomy" id="2823264"/>
    <lineage>
        <taxon>Eukaryota</taxon>
        <taxon>Fungi</taxon>
        <taxon>Dikarya</taxon>
        <taxon>Basidiomycota</taxon>
        <taxon>Agaricomycotina</taxon>
        <taxon>Agaricomycetes</taxon>
        <taxon>Agaricomycetidae</taxon>
        <taxon>Agaricales</taxon>
        <taxon>Marasmiineae</taxon>
        <taxon>Omphalotaceae</taxon>
        <taxon>Collybiopsis</taxon>
    </lineage>
</organism>
<evidence type="ECO:0000313" key="1">
    <source>
        <dbReference type="EMBL" id="KAF5385711.1"/>
    </source>
</evidence>
<sequence>MADSVIEFDDKFPNNFPEVDKEPIRAAIKSFKTCDIAATAEQSRNVFLILGDNQMEKPVDLARTVSDHWKSLIEVGAAKPKLIIRTRVARANSTGEGETAMSVEIPDPNIPNKTISINPWDVTQAEYLNAPGIVRSKLVFATAVTLEVPRAGKNWQEARWLEVLFHEFAIHVVHNIVEINRYLKGEPWAENGLRDTSDHMLFRFRGTPRYLFWLDNLPNQKKAEFKSYVMEWEDAEQREGRAARSGQTS</sequence>
<proteinExistence type="predicted"/>